<dbReference type="InterPro" id="IPR045851">
    <property type="entry name" value="AMP-bd_C_sf"/>
</dbReference>
<dbReference type="SUPFAM" id="SSF56801">
    <property type="entry name" value="Acetyl-CoA synthetase-like"/>
    <property type="match status" value="1"/>
</dbReference>
<feature type="domain" description="AMP-dependent synthetase/ligase" evidence="5">
    <location>
        <begin position="9"/>
        <end position="174"/>
    </location>
</feature>
<organism evidence="7 8">
    <name type="scientific">Paraburkholderia lycopersici</name>
    <dbReference type="NCBI Taxonomy" id="416944"/>
    <lineage>
        <taxon>Bacteria</taxon>
        <taxon>Pseudomonadati</taxon>
        <taxon>Pseudomonadota</taxon>
        <taxon>Betaproteobacteria</taxon>
        <taxon>Burkholderiales</taxon>
        <taxon>Burkholderiaceae</taxon>
        <taxon>Paraburkholderia</taxon>
    </lineage>
</organism>
<dbReference type="GO" id="GO:0016874">
    <property type="term" value="F:ligase activity"/>
    <property type="evidence" value="ECO:0007669"/>
    <property type="project" value="UniProtKB-KW"/>
</dbReference>
<dbReference type="InterPro" id="IPR042099">
    <property type="entry name" value="ANL_N_sf"/>
</dbReference>
<dbReference type="InterPro" id="IPR025110">
    <property type="entry name" value="AMP-bd_C"/>
</dbReference>
<dbReference type="STRING" id="416944.SAMN05421548_1181"/>
<keyword evidence="3" id="KW-0276">Fatty acid metabolism</keyword>
<reference evidence="8" key="1">
    <citation type="submission" date="2016-09" db="EMBL/GenBank/DDBJ databases">
        <authorList>
            <person name="Varghese N."/>
            <person name="Submissions S."/>
        </authorList>
    </citation>
    <scope>NUCLEOTIDE SEQUENCE [LARGE SCALE GENOMIC DNA]</scope>
    <source>
        <strain evidence="8">TNe-862</strain>
    </source>
</reference>
<dbReference type="PANTHER" id="PTHR43859">
    <property type="entry name" value="ACYL-ACTIVATING ENZYME"/>
    <property type="match status" value="1"/>
</dbReference>
<name>A0A1G6TXX5_9BURK</name>
<feature type="domain" description="AMP-binding enzyme C-terminal" evidence="6">
    <location>
        <begin position="224"/>
        <end position="298"/>
    </location>
</feature>
<gene>
    <name evidence="7" type="ORF">SAMN05421548_1181</name>
</gene>
<proteinExistence type="inferred from homology"/>
<dbReference type="InterPro" id="IPR000873">
    <property type="entry name" value="AMP-dep_synth/lig_dom"/>
</dbReference>
<dbReference type="Gene3D" id="3.30.300.30">
    <property type="match status" value="1"/>
</dbReference>
<evidence type="ECO:0000259" key="5">
    <source>
        <dbReference type="Pfam" id="PF00501"/>
    </source>
</evidence>
<comment type="similarity">
    <text evidence="1">Belongs to the ATP-dependent AMP-binding enzyme family.</text>
</comment>
<evidence type="ECO:0000259" key="6">
    <source>
        <dbReference type="Pfam" id="PF13193"/>
    </source>
</evidence>
<sequence length="342" mass="37446">MSMAGVYRLPAMLTGTRMVLPGPRLDAGSLFDLLASEQVTLSAGVPSLWHGLIDKLDSAPELRERLSPSLRLVVAGSACPESMMVALDRHRIRATHAWGMTELSPVGAFSTLKPHLTQAGGADTGHSLRYRLKQGLPLPFVDVRIMTGQGAARWDGESVGELHVRGPWVAAGYYDTVSPDSWSGDGWLRTGDAAHIDTEGYIQITDRLKDLIKSGGEWICSVALENALLSHPAVQEAAVVAMPDPKWQERPFAFVKLRADRSATADELIGRLATHFTSWWLPDAVEFIDEIPKASTGKIQKTALRALAARLERVRHFRPDLVSWLDGKTQTLPDGCVGRRME</sequence>
<keyword evidence="2" id="KW-0436">Ligase</keyword>
<dbReference type="Pfam" id="PF13193">
    <property type="entry name" value="AMP-binding_C"/>
    <property type="match status" value="1"/>
</dbReference>
<evidence type="ECO:0000313" key="7">
    <source>
        <dbReference type="EMBL" id="SDD33774.1"/>
    </source>
</evidence>
<accession>A0A1G6TXX5</accession>
<keyword evidence="4" id="KW-0443">Lipid metabolism</keyword>
<dbReference type="FunFam" id="3.30.300.30:FF:000008">
    <property type="entry name" value="2,3-dihydroxybenzoate-AMP ligase"/>
    <property type="match status" value="1"/>
</dbReference>
<evidence type="ECO:0000256" key="3">
    <source>
        <dbReference type="ARBA" id="ARBA00022832"/>
    </source>
</evidence>
<dbReference type="Gene3D" id="3.40.50.12780">
    <property type="entry name" value="N-terminal domain of ligase-like"/>
    <property type="match status" value="1"/>
</dbReference>
<evidence type="ECO:0000256" key="2">
    <source>
        <dbReference type="ARBA" id="ARBA00022598"/>
    </source>
</evidence>
<dbReference type="PANTHER" id="PTHR43859:SF4">
    <property type="entry name" value="BUTANOATE--COA LIGASE AAE1-RELATED"/>
    <property type="match status" value="1"/>
</dbReference>
<evidence type="ECO:0000313" key="8">
    <source>
        <dbReference type="Proteomes" id="UP000198908"/>
    </source>
</evidence>
<dbReference type="Proteomes" id="UP000198908">
    <property type="component" value="Unassembled WGS sequence"/>
</dbReference>
<evidence type="ECO:0000256" key="4">
    <source>
        <dbReference type="ARBA" id="ARBA00023098"/>
    </source>
</evidence>
<feature type="non-terminal residue" evidence="7">
    <location>
        <position position="342"/>
    </location>
</feature>
<protein>
    <submittedName>
        <fullName evidence="7">Fatty-acyl-CoA synthase</fullName>
    </submittedName>
</protein>
<evidence type="ECO:0000256" key="1">
    <source>
        <dbReference type="ARBA" id="ARBA00006432"/>
    </source>
</evidence>
<dbReference type="Pfam" id="PF00501">
    <property type="entry name" value="AMP-binding"/>
    <property type="match status" value="1"/>
</dbReference>
<keyword evidence="8" id="KW-1185">Reference proteome</keyword>
<dbReference type="EMBL" id="FMYQ01000018">
    <property type="protein sequence ID" value="SDD33774.1"/>
    <property type="molecule type" value="Genomic_DNA"/>
</dbReference>
<dbReference type="AlphaFoldDB" id="A0A1G6TXX5"/>
<dbReference type="GO" id="GO:0006631">
    <property type="term" value="P:fatty acid metabolic process"/>
    <property type="evidence" value="ECO:0007669"/>
    <property type="project" value="UniProtKB-KW"/>
</dbReference>